<reference evidence="2 3" key="1">
    <citation type="submission" date="2024-01" db="EMBL/GenBank/DDBJ databases">
        <title>Comparative genomics of Cryptococcus and Kwoniella reveals pathogenesis evolution and contrasting modes of karyotype evolution via chromosome fusion or intercentromeric recombination.</title>
        <authorList>
            <person name="Coelho M.A."/>
            <person name="David-Palma M."/>
            <person name="Shea T."/>
            <person name="Bowers K."/>
            <person name="McGinley-Smith S."/>
            <person name="Mohammad A.W."/>
            <person name="Gnirke A."/>
            <person name="Yurkov A.M."/>
            <person name="Nowrousian M."/>
            <person name="Sun S."/>
            <person name="Cuomo C.A."/>
            <person name="Heitman J."/>
        </authorList>
    </citation>
    <scope>NUCLEOTIDE SEQUENCE [LARGE SCALE GENOMIC DNA]</scope>
    <source>
        <strain evidence="2">CBS 11374</strain>
    </source>
</reference>
<feature type="region of interest" description="Disordered" evidence="1">
    <location>
        <begin position="1"/>
        <end position="239"/>
    </location>
</feature>
<keyword evidence="3" id="KW-1185">Reference proteome</keyword>
<dbReference type="GeneID" id="87954648"/>
<sequence>MAEDDYSAYQPHPSSRGNSRRPSRRSSPEQNTHKEPTCYAPAPSAHRNNYSDSYGPPTDADNYGLAEYQHLPPTEPSGVTYVYPDPAMQSHPGTGPPANPHTHADFAAFQGYRSDEGAHRGLAGRGPVYNLGERPDSQNIQGFYHGNSDPSALRLHESDPHGSGPAFMFTAPCDATENEHGTPFSNPSPSPRLRAVDYSPRTGLQSSGSSEERRRRSRTPRRYFGSGTNPDQPFGLFLNVPGKIDFERITRDETRRATHDEPAEKDPPYAPSNKEHPSPDSRRPSSRGSQSDLYRRSPSRDGRSTARSAVSSDAIFTVVDEHGRTHVIQVPRGEHSEVTLRGCLNPSRSTSAVSGESATQMQDDNIGKERKTDTWEPAGPPSPGLSHEGSQHPYKAASDRENPSGNRRRRGRSPGLGRKSEEQQFSGFHPPHDRDSYGKNNFPLDPGPLAPPTNSPSESGGRKGRQSHGRVDESDQSSENTDKPYSVELELASSWVPK</sequence>
<feature type="compositionally biased region" description="Basic and acidic residues" evidence="1">
    <location>
        <begin position="293"/>
        <end position="304"/>
    </location>
</feature>
<evidence type="ECO:0000256" key="1">
    <source>
        <dbReference type="SAM" id="MobiDB-lite"/>
    </source>
</evidence>
<proteinExistence type="predicted"/>
<evidence type="ECO:0000313" key="3">
    <source>
        <dbReference type="Proteomes" id="UP001329825"/>
    </source>
</evidence>
<feature type="region of interest" description="Disordered" evidence="1">
    <location>
        <begin position="252"/>
        <end position="498"/>
    </location>
</feature>
<feature type="compositionally biased region" description="Pro residues" evidence="1">
    <location>
        <begin position="445"/>
        <end position="454"/>
    </location>
</feature>
<feature type="compositionally biased region" description="Basic and acidic residues" evidence="1">
    <location>
        <begin position="252"/>
        <end position="283"/>
    </location>
</feature>
<dbReference type="RefSeq" id="XP_062790312.1">
    <property type="nucleotide sequence ID" value="XM_062934261.1"/>
</dbReference>
<dbReference type="EMBL" id="CP141883">
    <property type="protein sequence ID" value="WRT65572.1"/>
    <property type="molecule type" value="Genomic_DNA"/>
</dbReference>
<dbReference type="Proteomes" id="UP001329825">
    <property type="component" value="Chromosome 3"/>
</dbReference>
<evidence type="ECO:0000313" key="2">
    <source>
        <dbReference type="EMBL" id="WRT65572.1"/>
    </source>
</evidence>
<feature type="compositionally biased region" description="Basic and acidic residues" evidence="1">
    <location>
        <begin position="365"/>
        <end position="374"/>
    </location>
</feature>
<name>A0ABZ1CUY6_9TREE</name>
<feature type="compositionally biased region" description="Polar residues" evidence="1">
    <location>
        <begin position="346"/>
        <end position="363"/>
    </location>
</feature>
<gene>
    <name evidence="2" type="ORF">IL334_002517</name>
</gene>
<protein>
    <submittedName>
        <fullName evidence="2">Uncharacterized protein</fullName>
    </submittedName>
</protein>
<organism evidence="2 3">
    <name type="scientific">Kwoniella shivajii</name>
    <dbReference type="NCBI Taxonomy" id="564305"/>
    <lineage>
        <taxon>Eukaryota</taxon>
        <taxon>Fungi</taxon>
        <taxon>Dikarya</taxon>
        <taxon>Basidiomycota</taxon>
        <taxon>Agaricomycotina</taxon>
        <taxon>Tremellomycetes</taxon>
        <taxon>Tremellales</taxon>
        <taxon>Cryptococcaceae</taxon>
        <taxon>Kwoniella</taxon>
    </lineage>
</organism>
<accession>A0ABZ1CUY6</accession>